<gene>
    <name evidence="2" type="ordered locus">Mlab_0707</name>
</gene>
<reference evidence="2 3" key="1">
    <citation type="journal article" date="2009" name="Stand. Genomic Sci.">
        <title>Complete genome sequence of Methanocorpusculum labreanum type strain Z.</title>
        <authorList>
            <person name="Anderson I.J."/>
            <person name="Sieprawska-Lupa M."/>
            <person name="Goltsman E."/>
            <person name="Lapidus A."/>
            <person name="Copeland A."/>
            <person name="Glavina Del Rio T."/>
            <person name="Tice H."/>
            <person name="Dalin E."/>
            <person name="Barry K."/>
            <person name="Pitluck S."/>
            <person name="Hauser L."/>
            <person name="Land M."/>
            <person name="Lucas S."/>
            <person name="Richardson P."/>
            <person name="Whitman W.B."/>
            <person name="Kyrpides N.C."/>
        </authorList>
    </citation>
    <scope>NUCLEOTIDE SEQUENCE [LARGE SCALE GENOMIC DNA]</scope>
    <source>
        <strain evidence="3">ATCC 43576 / DSM 4855 / Z</strain>
    </source>
</reference>
<dbReference type="EMBL" id="CP000559">
    <property type="protein sequence ID" value="ABN06879.1"/>
    <property type="molecule type" value="Genomic_DNA"/>
</dbReference>
<accession>A2SRC3</accession>
<name>A2SRC3_METLZ</name>
<feature type="transmembrane region" description="Helical" evidence="1">
    <location>
        <begin position="121"/>
        <end position="148"/>
    </location>
</feature>
<feature type="transmembrane region" description="Helical" evidence="1">
    <location>
        <begin position="18"/>
        <end position="37"/>
    </location>
</feature>
<feature type="transmembrane region" description="Helical" evidence="1">
    <location>
        <begin position="225"/>
        <end position="247"/>
    </location>
</feature>
<feature type="transmembrane region" description="Helical" evidence="1">
    <location>
        <begin position="43"/>
        <end position="68"/>
    </location>
</feature>
<dbReference type="KEGG" id="mla:Mlab_0707"/>
<protein>
    <submittedName>
        <fullName evidence="2">Uncharacterized protein</fullName>
    </submittedName>
</protein>
<dbReference type="Proteomes" id="UP000000365">
    <property type="component" value="Chromosome"/>
</dbReference>
<organism evidence="2 3">
    <name type="scientific">Methanocorpusculum labreanum (strain ATCC 43576 / DSM 4855 / Z)</name>
    <dbReference type="NCBI Taxonomy" id="410358"/>
    <lineage>
        <taxon>Archaea</taxon>
        <taxon>Methanobacteriati</taxon>
        <taxon>Methanobacteriota</taxon>
        <taxon>Stenosarchaea group</taxon>
        <taxon>Methanomicrobia</taxon>
        <taxon>Methanomicrobiales</taxon>
        <taxon>Methanocorpusculaceae</taxon>
        <taxon>Methanocorpusculum</taxon>
    </lineage>
</organism>
<keyword evidence="1" id="KW-0812">Transmembrane</keyword>
<dbReference type="HOGENOM" id="CLU_982159_0_0_2"/>
<feature type="transmembrane region" description="Helical" evidence="1">
    <location>
        <begin position="169"/>
        <end position="192"/>
    </location>
</feature>
<keyword evidence="3" id="KW-1185">Reference proteome</keyword>
<proteinExistence type="predicted"/>
<sequence>MALKSLSEALGLLVKKPLVWMPGLFAAFSILFTYYIITLFGSVAALAAGIILLLVFPAFLAGTYGIVIGEKSSSADFRKYAVYGYFRCLIPNVVVLMIGFVLSNTLTYILLMLGISVDTAFYFSIFLIIPLVFFFYFADISAMVNNYAAFRAIKDSALRVTTGSISVTAFYLFNVAIFFAASFIFSAIWSLLAVDVLTPITQMTESEILAMSQEELLALFTSPEIISSGCMALAICAIIFVPIFVTYKACFYKRSLLNLPAQPSQQTQQGTVDEKGRWYKYS</sequence>
<dbReference type="AlphaFoldDB" id="A2SRC3"/>
<feature type="transmembrane region" description="Helical" evidence="1">
    <location>
        <begin position="89"/>
        <end position="115"/>
    </location>
</feature>
<keyword evidence="1" id="KW-0472">Membrane</keyword>
<evidence type="ECO:0000313" key="2">
    <source>
        <dbReference type="EMBL" id="ABN06879.1"/>
    </source>
</evidence>
<keyword evidence="1" id="KW-1133">Transmembrane helix</keyword>
<dbReference type="RefSeq" id="WP_011833080.1">
    <property type="nucleotide sequence ID" value="NC_008942.1"/>
</dbReference>
<dbReference type="GeneID" id="4795284"/>
<evidence type="ECO:0000256" key="1">
    <source>
        <dbReference type="SAM" id="Phobius"/>
    </source>
</evidence>
<dbReference type="eggNOG" id="arCOG04389">
    <property type="taxonomic scope" value="Archaea"/>
</dbReference>
<evidence type="ECO:0000313" key="3">
    <source>
        <dbReference type="Proteomes" id="UP000000365"/>
    </source>
</evidence>
<dbReference type="OrthoDB" id="117487at2157"/>
<dbReference type="STRING" id="410358.Mlab_0707"/>